<gene>
    <name evidence="2" type="ORF">CAMP_LOCUS6575</name>
</gene>
<keyword evidence="3" id="KW-1185">Reference proteome</keyword>
<dbReference type="InterPro" id="IPR004245">
    <property type="entry name" value="DUF229"/>
</dbReference>
<organism evidence="2 3">
    <name type="scientific">Caenorhabditis angaria</name>
    <dbReference type="NCBI Taxonomy" id="860376"/>
    <lineage>
        <taxon>Eukaryota</taxon>
        <taxon>Metazoa</taxon>
        <taxon>Ecdysozoa</taxon>
        <taxon>Nematoda</taxon>
        <taxon>Chromadorea</taxon>
        <taxon>Rhabditida</taxon>
        <taxon>Rhabditina</taxon>
        <taxon>Rhabditomorpha</taxon>
        <taxon>Rhabditoidea</taxon>
        <taxon>Rhabditidae</taxon>
        <taxon>Peloderinae</taxon>
        <taxon>Caenorhabditis</taxon>
    </lineage>
</organism>
<evidence type="ECO:0000256" key="1">
    <source>
        <dbReference type="SAM" id="Phobius"/>
    </source>
</evidence>
<dbReference type="Pfam" id="PF02995">
    <property type="entry name" value="DUF229"/>
    <property type="match status" value="1"/>
</dbReference>
<dbReference type="AlphaFoldDB" id="A0A9P1IG45"/>
<comment type="caution">
    <text evidence="2">The sequence shown here is derived from an EMBL/GenBank/DDBJ whole genome shotgun (WGS) entry which is preliminary data.</text>
</comment>
<accession>A0A9P1IG45</accession>
<keyword evidence="1" id="KW-1133">Transmembrane helix</keyword>
<feature type="transmembrane region" description="Helical" evidence="1">
    <location>
        <begin position="12"/>
        <end position="29"/>
    </location>
</feature>
<evidence type="ECO:0000313" key="3">
    <source>
        <dbReference type="Proteomes" id="UP001152747"/>
    </source>
</evidence>
<dbReference type="InterPro" id="IPR017850">
    <property type="entry name" value="Alkaline_phosphatase_core_sf"/>
</dbReference>
<dbReference type="Proteomes" id="UP001152747">
    <property type="component" value="Unassembled WGS sequence"/>
</dbReference>
<name>A0A9P1IG45_9PELO</name>
<dbReference type="GO" id="GO:0005615">
    <property type="term" value="C:extracellular space"/>
    <property type="evidence" value="ECO:0007669"/>
    <property type="project" value="TreeGrafter"/>
</dbReference>
<dbReference type="EMBL" id="CANHGI010000003">
    <property type="protein sequence ID" value="CAI5443938.1"/>
    <property type="molecule type" value="Genomic_DNA"/>
</dbReference>
<sequence>MWLFSSKRFKLLKTIALLIVFIYLLYLYLPYDWLKRTKIGVQFRQWMAGDAVFYNTCHRPKYDPWNEEMLEHIDMNFNPVSNCDKTFKPFTKLENGHWSIVDEKTKCRARCQRYKGERENDIGDWMDKAGPVDCEILETVCSNETHKDMYGFLHSQIIETPLDPPKKNISGMQQFDVVVILLDSLSYTQAVRSLPSTRSFFKSHMEAIEFPYLNKVGENSRPNSVALWYGKSLESIDRSLYDEESIDEDWKHEYFCYEFKDNETHLFKEFHEHGYKTMLAEDWAEGSANWPDCVGFKNPPTDHYMRPFQYAYEKVAENITKKHLEGHLCREYHHTLFDYLEQFQNSYTDNVPKFSWFWSAHIGHDDENGFFRVDRELQQYLFKNRKKLENSFVFILGDHGLRFGDQTETTTGSFEKNNPYLGISIPKELRDSTDLLKMMEMNAKDLQTHYDTRATFLDILKYQSKSGFLETETLDIPEEKGHSLFRHQPNSTRTCRTLPIPTEYCICQFDIVEEDSTSSLAENIGKAVIDSINSKLKQGGFEDKCTVMEFEKTLSLKKFKNTFDGFYSINLKVKGESGATFKANVEAKNMFSIIIHGTIERTSIYGRTADCIKSEVHRPFCYCREQPKKVSFL</sequence>
<keyword evidence="1" id="KW-0472">Membrane</keyword>
<dbReference type="Gene3D" id="3.40.720.10">
    <property type="entry name" value="Alkaline Phosphatase, subunit A"/>
    <property type="match status" value="1"/>
</dbReference>
<dbReference type="OrthoDB" id="5862419at2759"/>
<keyword evidence="1" id="KW-0812">Transmembrane</keyword>
<evidence type="ECO:0000313" key="2">
    <source>
        <dbReference type="EMBL" id="CAI5443938.1"/>
    </source>
</evidence>
<proteinExistence type="predicted"/>
<dbReference type="CDD" id="cd16021">
    <property type="entry name" value="ALP_like"/>
    <property type="match status" value="1"/>
</dbReference>
<dbReference type="SUPFAM" id="SSF53649">
    <property type="entry name" value="Alkaline phosphatase-like"/>
    <property type="match status" value="1"/>
</dbReference>
<reference evidence="2" key="1">
    <citation type="submission" date="2022-11" db="EMBL/GenBank/DDBJ databases">
        <authorList>
            <person name="Kikuchi T."/>
        </authorList>
    </citation>
    <scope>NUCLEOTIDE SEQUENCE</scope>
    <source>
        <strain evidence="2">PS1010</strain>
    </source>
</reference>
<dbReference type="PANTHER" id="PTHR10974:SF75">
    <property type="entry name" value="SULFATASE DOMAIN-CONTAINING PROTEIN"/>
    <property type="match status" value="1"/>
</dbReference>
<protein>
    <submittedName>
        <fullName evidence="2">Uncharacterized protein</fullName>
    </submittedName>
</protein>
<dbReference type="PANTHER" id="PTHR10974">
    <property type="entry name" value="FI08016P-RELATED"/>
    <property type="match status" value="1"/>
</dbReference>